<dbReference type="PROSITE" id="PS50089">
    <property type="entry name" value="ZF_RING_2"/>
    <property type="match status" value="1"/>
</dbReference>
<feature type="domain" description="Bromo" evidence="12">
    <location>
        <begin position="908"/>
        <end position="981"/>
    </location>
</feature>
<evidence type="ECO:0000256" key="7">
    <source>
        <dbReference type="ARBA" id="ARBA00023117"/>
    </source>
</evidence>
<dbReference type="SUPFAM" id="SSF47370">
    <property type="entry name" value="Bromodomain"/>
    <property type="match status" value="1"/>
</dbReference>
<dbReference type="RefSeq" id="XP_065646616.1">
    <property type="nucleotide sequence ID" value="XM_065790544.1"/>
</dbReference>
<evidence type="ECO:0000256" key="6">
    <source>
        <dbReference type="ARBA" id="ARBA00023054"/>
    </source>
</evidence>
<organism evidence="16 17">
    <name type="scientific">Hydra vulgaris</name>
    <name type="common">Hydra</name>
    <name type="synonym">Hydra attenuata</name>
    <dbReference type="NCBI Taxonomy" id="6087"/>
    <lineage>
        <taxon>Eukaryota</taxon>
        <taxon>Metazoa</taxon>
        <taxon>Cnidaria</taxon>
        <taxon>Hydrozoa</taxon>
        <taxon>Hydroidolina</taxon>
        <taxon>Anthoathecata</taxon>
        <taxon>Aplanulata</taxon>
        <taxon>Hydridae</taxon>
        <taxon>Hydra</taxon>
    </lineage>
</organism>
<dbReference type="PRINTS" id="PR00503">
    <property type="entry name" value="BROMODOMAIN"/>
</dbReference>
<keyword evidence="5" id="KW-0862">Zinc</keyword>
<dbReference type="PANTHER" id="PTHR45915">
    <property type="entry name" value="TRANSCRIPTION INTERMEDIARY FACTOR"/>
    <property type="match status" value="1"/>
</dbReference>
<evidence type="ECO:0000313" key="16">
    <source>
        <dbReference type="Proteomes" id="UP001652625"/>
    </source>
</evidence>
<comment type="subcellular location">
    <subcellularLocation>
        <location evidence="1">Nucleus</location>
    </subcellularLocation>
</comment>
<dbReference type="SUPFAM" id="SSF57903">
    <property type="entry name" value="FYVE/PHD zinc finger"/>
    <property type="match status" value="1"/>
</dbReference>
<dbReference type="CDD" id="cd15541">
    <property type="entry name" value="PHD_TIF1_like"/>
    <property type="match status" value="1"/>
</dbReference>
<dbReference type="SMART" id="SM00249">
    <property type="entry name" value="PHD"/>
    <property type="match status" value="1"/>
</dbReference>
<dbReference type="Pfam" id="PF00643">
    <property type="entry name" value="zf-B_box"/>
    <property type="match status" value="1"/>
</dbReference>
<evidence type="ECO:0000313" key="17">
    <source>
        <dbReference type="RefSeq" id="XP_065646616.1"/>
    </source>
</evidence>
<keyword evidence="8" id="KW-0539">Nucleus</keyword>
<dbReference type="InterPro" id="IPR017907">
    <property type="entry name" value="Znf_RING_CS"/>
</dbReference>
<evidence type="ECO:0000256" key="8">
    <source>
        <dbReference type="ARBA" id="ARBA00023242"/>
    </source>
</evidence>
<dbReference type="PROSITE" id="PS50014">
    <property type="entry name" value="BROMODOMAIN_2"/>
    <property type="match status" value="1"/>
</dbReference>
<dbReference type="SUPFAM" id="SSF57850">
    <property type="entry name" value="RING/U-box"/>
    <property type="match status" value="1"/>
</dbReference>
<dbReference type="InterPro" id="IPR000315">
    <property type="entry name" value="Znf_B-box"/>
</dbReference>
<dbReference type="Gene3D" id="1.20.920.10">
    <property type="entry name" value="Bromodomain-like"/>
    <property type="match status" value="1"/>
</dbReference>
<keyword evidence="3" id="KW-0677">Repeat</keyword>
<evidence type="ECO:0000259" key="14">
    <source>
        <dbReference type="PROSITE" id="PS50089"/>
    </source>
</evidence>
<evidence type="ECO:0000256" key="10">
    <source>
        <dbReference type="PROSITE-ProRule" id="PRU00035"/>
    </source>
</evidence>
<dbReference type="SMART" id="SM00336">
    <property type="entry name" value="BBOX"/>
    <property type="match status" value="2"/>
</dbReference>
<keyword evidence="6" id="KW-0175">Coiled coil</keyword>
<keyword evidence="16" id="KW-1185">Reference proteome</keyword>
<evidence type="ECO:0000259" key="15">
    <source>
        <dbReference type="PROSITE" id="PS50119"/>
    </source>
</evidence>
<dbReference type="SMART" id="SM00184">
    <property type="entry name" value="RING"/>
    <property type="match status" value="1"/>
</dbReference>
<dbReference type="PROSITE" id="PS50016">
    <property type="entry name" value="ZF_PHD_2"/>
    <property type="match status" value="1"/>
</dbReference>
<dbReference type="InterPro" id="IPR011011">
    <property type="entry name" value="Znf_FYVE_PHD"/>
</dbReference>
<evidence type="ECO:0000256" key="1">
    <source>
        <dbReference type="ARBA" id="ARBA00004123"/>
    </source>
</evidence>
<feature type="domain" description="B box-type" evidence="15">
    <location>
        <begin position="305"/>
        <end position="346"/>
    </location>
</feature>
<evidence type="ECO:0000259" key="13">
    <source>
        <dbReference type="PROSITE" id="PS50016"/>
    </source>
</evidence>
<keyword evidence="7 10" id="KW-0103">Bromodomain</keyword>
<protein>
    <submittedName>
        <fullName evidence="17">Transcription intermediary factor 1-alpha isoform X1</fullName>
    </submittedName>
</protein>
<dbReference type="SUPFAM" id="SSF57845">
    <property type="entry name" value="B-box zinc-binding domain"/>
    <property type="match status" value="1"/>
</dbReference>
<keyword evidence="2" id="KW-0479">Metal-binding</keyword>
<dbReference type="PANTHER" id="PTHR45915:SF6">
    <property type="entry name" value="E3 UBIQUITIN-PROTEIN LIGASE TRIM33"/>
    <property type="match status" value="1"/>
</dbReference>
<feature type="region of interest" description="Disordered" evidence="11">
    <location>
        <begin position="734"/>
        <end position="781"/>
    </location>
</feature>
<dbReference type="Pfam" id="PF25287">
    <property type="entry name" value="zf-B_box_Trim66"/>
    <property type="match status" value="1"/>
</dbReference>
<evidence type="ECO:0000259" key="12">
    <source>
        <dbReference type="PROSITE" id="PS50014"/>
    </source>
</evidence>
<feature type="domain" description="PHD-type" evidence="13">
    <location>
        <begin position="828"/>
        <end position="875"/>
    </location>
</feature>
<accession>A0ABM4BCF1</accession>
<reference evidence="16" key="1">
    <citation type="submission" date="2025-05" db="UniProtKB">
        <authorList>
            <consortium name="RefSeq"/>
        </authorList>
    </citation>
    <scope>NUCLEOTIDE SEQUENCE [LARGE SCALE GENOMIC DNA]</scope>
</reference>
<dbReference type="InterPro" id="IPR019787">
    <property type="entry name" value="Znf_PHD-finger"/>
</dbReference>
<feature type="domain" description="RING-type" evidence="14">
    <location>
        <begin position="154"/>
        <end position="207"/>
    </location>
</feature>
<evidence type="ECO:0000256" key="5">
    <source>
        <dbReference type="ARBA" id="ARBA00022833"/>
    </source>
</evidence>
<dbReference type="Pfam" id="PF00439">
    <property type="entry name" value="Bromodomain"/>
    <property type="match status" value="1"/>
</dbReference>
<evidence type="ECO:0000256" key="11">
    <source>
        <dbReference type="SAM" id="MobiDB-lite"/>
    </source>
</evidence>
<dbReference type="InterPro" id="IPR036427">
    <property type="entry name" value="Bromodomain-like_sf"/>
</dbReference>
<dbReference type="PROSITE" id="PS01359">
    <property type="entry name" value="ZF_PHD_1"/>
    <property type="match status" value="1"/>
</dbReference>
<dbReference type="Gene3D" id="3.30.160.60">
    <property type="entry name" value="Classic Zinc Finger"/>
    <property type="match status" value="1"/>
</dbReference>
<dbReference type="InterPro" id="IPR003649">
    <property type="entry name" value="Bbox_C"/>
</dbReference>
<evidence type="ECO:0000256" key="3">
    <source>
        <dbReference type="ARBA" id="ARBA00022737"/>
    </source>
</evidence>
<dbReference type="InterPro" id="IPR037372">
    <property type="entry name" value="TRIM66_Bbox1_Znf"/>
</dbReference>
<evidence type="ECO:0000256" key="9">
    <source>
        <dbReference type="PROSITE-ProRule" id="PRU00024"/>
    </source>
</evidence>
<feature type="region of interest" description="Disordered" evidence="11">
    <location>
        <begin position="1006"/>
        <end position="1025"/>
    </location>
</feature>
<feature type="compositionally biased region" description="Polar residues" evidence="11">
    <location>
        <begin position="742"/>
        <end position="769"/>
    </location>
</feature>
<evidence type="ECO:0000256" key="2">
    <source>
        <dbReference type="ARBA" id="ARBA00022723"/>
    </source>
</evidence>
<dbReference type="SMART" id="SM00502">
    <property type="entry name" value="BBC"/>
    <property type="match status" value="1"/>
</dbReference>
<dbReference type="CDD" id="cd19775">
    <property type="entry name" value="Bbox2_TIF1_C-VI"/>
    <property type="match status" value="1"/>
</dbReference>
<dbReference type="Proteomes" id="UP001652625">
    <property type="component" value="Chromosome 02"/>
</dbReference>
<keyword evidence="4 9" id="KW-0863">Zinc-finger</keyword>
<dbReference type="InterPro" id="IPR001487">
    <property type="entry name" value="Bromodomain"/>
</dbReference>
<proteinExistence type="predicted"/>
<dbReference type="PROSITE" id="PS50119">
    <property type="entry name" value="ZF_BBOX"/>
    <property type="match status" value="2"/>
</dbReference>
<dbReference type="CDD" id="cd19805">
    <property type="entry name" value="Bbox1_TIF1"/>
    <property type="match status" value="1"/>
</dbReference>
<feature type="domain" description="B box-type" evidence="15">
    <location>
        <begin position="241"/>
        <end position="288"/>
    </location>
</feature>
<dbReference type="Gene3D" id="3.30.40.10">
    <property type="entry name" value="Zinc/RING finger domain, C3HC4 (zinc finger)"/>
    <property type="match status" value="2"/>
</dbReference>
<dbReference type="InterPro" id="IPR001841">
    <property type="entry name" value="Znf_RING"/>
</dbReference>
<dbReference type="GeneID" id="100212270"/>
<dbReference type="Pfam" id="PF00628">
    <property type="entry name" value="PHD"/>
    <property type="match status" value="1"/>
</dbReference>
<name>A0ABM4BCF1_HYDVU</name>
<dbReference type="PROSITE" id="PS00518">
    <property type="entry name" value="ZF_RING_1"/>
    <property type="match status" value="1"/>
</dbReference>
<dbReference type="SMART" id="SM00297">
    <property type="entry name" value="BROMO"/>
    <property type="match status" value="1"/>
</dbReference>
<evidence type="ECO:0000256" key="4">
    <source>
        <dbReference type="ARBA" id="ARBA00022771"/>
    </source>
</evidence>
<gene>
    <name evidence="17" type="primary">LOC100212270</name>
</gene>
<reference evidence="17" key="2">
    <citation type="submission" date="2025-08" db="UniProtKB">
        <authorList>
            <consortium name="RefSeq"/>
        </authorList>
    </citation>
    <scope>IDENTIFICATION</scope>
</reference>
<sequence length="1025" mass="115745">MSELSDQKKSAVDSDFASFSPIIHEQEDITDKSDIEIIEKNNVKEIIHENNVLKDVFSEPITDKDNPFKASPAENINLADTVLKPKINIELEANISKKKSCDVEEDTTLKQNDSGTLLSQGGEFSAEENELNASLIDSSLKELQTTSDIRFFICGSCKNNPILIGSVPKLLPCLHSFCEKCLQDRYDKQKRLAGCNNVVPRMKCPSCGQEFLVTGTDKPTSGFLNNQFVIESTQSQGNSEAENHQCTSCDDRSPAGSYCMNCNEWLCKVCVTAHQRVKVTKDHIIQSQSSSEHSPVGTSNPQTKEKPLFCKVHPHEQLRLFCANCDKLTCRDCQLVEHKDHRYQFIEEAASKHREILRKLLQYLQINLGFLKETIQEVEKVSTGLAEQEATVEAQVNKSFDAMVSAIRSRQESVIKELKVIVSSKQALLTKQKKDLTQMRIILEHNHDFAEFAVKGGSNVALLYSRKVLGTRLHNLNSLKYRQRPLAFTDLKFSMDVEKLCSYFNKIGAVYSQDDMQRKLDHYNTKATNFSSPLSISSSSRSYNKNNPIESIAAINKRISDTTCNNTTSYINLSKQGSLNLPGHLALRNNTSPSSFNINAYRLPSHNQDMLILSSSQQSQGMHSNQNNINYKNVNDNNRYNRNVPLSHLTPTYDINCLNNYNSRSNHLLINSYSKSNPTISPRGDANIYFPGASEKGNNIEYIQKMVDSSITHSSPKSIQQDIMRNLSGDHINLSGRLSVGDHSSQKSCLQTSVNSQSQQGTSNETTKNIEPGVSDKSVTNHHTPIVNVKEERKSPENNLSATSFSENGINQEEYQCESGFDESQNNEDYCGVCRNGGQLLCCDTCPKVYHLQCHIPVLNDLPRDSWSCGLCVELEPAPTASIGTRRKSLELTERDVKICQKILLKLFIHADSLPFHHKVSKAQAPDYYKVINKPMDLHTVLTKLNPQHFQHYKSLEEFISDIRLIFANCYIYNLRETEIWKMGRKLEQHFNAIVRRLVPNMSQYPLENTEPSAKRRRDNEVPKS</sequence>
<dbReference type="InterPro" id="IPR013083">
    <property type="entry name" value="Znf_RING/FYVE/PHD"/>
</dbReference>
<dbReference type="InterPro" id="IPR001965">
    <property type="entry name" value="Znf_PHD"/>
</dbReference>
<dbReference type="InterPro" id="IPR019786">
    <property type="entry name" value="Zinc_finger_PHD-type_CS"/>
</dbReference>